<gene>
    <name evidence="1" type="ORF">LCGC14_0018530</name>
</gene>
<reference evidence="1" key="1">
    <citation type="journal article" date="2015" name="Nature">
        <title>Complex archaea that bridge the gap between prokaryotes and eukaryotes.</title>
        <authorList>
            <person name="Spang A."/>
            <person name="Saw J.H."/>
            <person name="Jorgensen S.L."/>
            <person name="Zaremba-Niedzwiedzka K."/>
            <person name="Martijn J."/>
            <person name="Lind A.E."/>
            <person name="van Eijk R."/>
            <person name="Schleper C."/>
            <person name="Guy L."/>
            <person name="Ettema T.J."/>
        </authorList>
    </citation>
    <scope>NUCLEOTIDE SEQUENCE</scope>
</reference>
<comment type="caution">
    <text evidence="1">The sequence shown here is derived from an EMBL/GenBank/DDBJ whole genome shotgun (WGS) entry which is preliminary data.</text>
</comment>
<organism evidence="1">
    <name type="scientific">marine sediment metagenome</name>
    <dbReference type="NCBI Taxonomy" id="412755"/>
    <lineage>
        <taxon>unclassified sequences</taxon>
        <taxon>metagenomes</taxon>
        <taxon>ecological metagenomes</taxon>
    </lineage>
</organism>
<accession>A0A0F9YGL9</accession>
<evidence type="ECO:0000313" key="1">
    <source>
        <dbReference type="EMBL" id="KKO11372.1"/>
    </source>
</evidence>
<dbReference type="AlphaFoldDB" id="A0A0F9YGL9"/>
<sequence length="42" mass="4792">MQSSTSRHGPEWRLTRLAKRVLVDLPALVLYNGALLQQDEQT</sequence>
<protein>
    <submittedName>
        <fullName evidence="1">Uncharacterized protein</fullName>
    </submittedName>
</protein>
<dbReference type="EMBL" id="LAZR01000003">
    <property type="protein sequence ID" value="KKO11372.1"/>
    <property type="molecule type" value="Genomic_DNA"/>
</dbReference>
<proteinExistence type="predicted"/>
<name>A0A0F9YGL9_9ZZZZ</name>